<dbReference type="Gene3D" id="1.25.40.10">
    <property type="entry name" value="Tetratricopeptide repeat domain"/>
    <property type="match status" value="2"/>
</dbReference>
<accession>A0ABV9QTU5</accession>
<gene>
    <name evidence="5" type="ORF">ACFO6Q_08945</name>
</gene>
<feature type="domain" description="OmpR/PhoB-type" evidence="4">
    <location>
        <begin position="1"/>
        <end position="98"/>
    </location>
</feature>
<dbReference type="SMART" id="SM00862">
    <property type="entry name" value="Trans_reg_C"/>
    <property type="match status" value="1"/>
</dbReference>
<keyword evidence="6" id="KW-1185">Reference proteome</keyword>
<proteinExistence type="predicted"/>
<evidence type="ECO:0000313" key="5">
    <source>
        <dbReference type="EMBL" id="MFC4820451.1"/>
    </source>
</evidence>
<reference evidence="6" key="1">
    <citation type="journal article" date="2019" name="Int. J. Syst. Evol. Microbiol.">
        <title>The Global Catalogue of Microorganisms (GCM) 10K type strain sequencing project: providing services to taxonomists for standard genome sequencing and annotation.</title>
        <authorList>
            <consortium name="The Broad Institute Genomics Platform"/>
            <consortium name="The Broad Institute Genome Sequencing Center for Infectious Disease"/>
            <person name="Wu L."/>
            <person name="Ma J."/>
        </authorList>
    </citation>
    <scope>NUCLEOTIDE SEQUENCE [LARGE SCALE GENOMIC DNA]</scope>
    <source>
        <strain evidence="6">CCUG 30340</strain>
    </source>
</reference>
<dbReference type="Pfam" id="PF00486">
    <property type="entry name" value="Trans_reg_C"/>
    <property type="match status" value="1"/>
</dbReference>
<dbReference type="Proteomes" id="UP001595886">
    <property type="component" value="Unassembled WGS sequence"/>
</dbReference>
<dbReference type="InterPro" id="IPR011990">
    <property type="entry name" value="TPR-like_helical_dom_sf"/>
</dbReference>
<evidence type="ECO:0000256" key="1">
    <source>
        <dbReference type="ARBA" id="ARBA00023125"/>
    </source>
</evidence>
<feature type="region of interest" description="Disordered" evidence="3">
    <location>
        <begin position="129"/>
        <end position="153"/>
    </location>
</feature>
<name>A0ABV9QTU5_9GAMM</name>
<dbReference type="InterPro" id="IPR001867">
    <property type="entry name" value="OmpR/PhoB-type_DNA-bd"/>
</dbReference>
<dbReference type="Gene3D" id="1.10.10.10">
    <property type="entry name" value="Winged helix-like DNA-binding domain superfamily/Winged helix DNA-binding domain"/>
    <property type="match status" value="1"/>
</dbReference>
<dbReference type="InterPro" id="IPR016032">
    <property type="entry name" value="Sig_transdc_resp-reg_C-effctor"/>
</dbReference>
<dbReference type="PROSITE" id="PS51755">
    <property type="entry name" value="OMPR_PHOB"/>
    <property type="match status" value="1"/>
</dbReference>
<organism evidence="5 6">
    <name type="scientific">Dokdonella ginsengisoli</name>
    <dbReference type="NCBI Taxonomy" id="363846"/>
    <lineage>
        <taxon>Bacteria</taxon>
        <taxon>Pseudomonadati</taxon>
        <taxon>Pseudomonadota</taxon>
        <taxon>Gammaproteobacteria</taxon>
        <taxon>Lysobacterales</taxon>
        <taxon>Rhodanobacteraceae</taxon>
        <taxon>Dokdonella</taxon>
    </lineage>
</organism>
<evidence type="ECO:0000313" key="6">
    <source>
        <dbReference type="Proteomes" id="UP001595886"/>
    </source>
</evidence>
<evidence type="ECO:0000259" key="4">
    <source>
        <dbReference type="PROSITE" id="PS51755"/>
    </source>
</evidence>
<comment type="caution">
    <text evidence="5">The sequence shown here is derived from an EMBL/GenBank/DDBJ whole genome shotgun (WGS) entry which is preliminary data.</text>
</comment>
<dbReference type="SUPFAM" id="SSF46894">
    <property type="entry name" value="C-terminal effector domain of the bipartite response regulators"/>
    <property type="match status" value="1"/>
</dbReference>
<dbReference type="InterPro" id="IPR036388">
    <property type="entry name" value="WH-like_DNA-bd_sf"/>
</dbReference>
<dbReference type="EMBL" id="JBHSHD010000007">
    <property type="protein sequence ID" value="MFC4820451.1"/>
    <property type="molecule type" value="Genomic_DNA"/>
</dbReference>
<protein>
    <submittedName>
        <fullName evidence="5">Winged helix-turn-helix domain-containing protein</fullName>
    </submittedName>
</protein>
<keyword evidence="1 2" id="KW-0238">DNA-binding</keyword>
<dbReference type="SUPFAM" id="SSF48452">
    <property type="entry name" value="TPR-like"/>
    <property type="match status" value="2"/>
</dbReference>
<dbReference type="RefSeq" id="WP_380020304.1">
    <property type="nucleotide sequence ID" value="NZ_JBHSHD010000007.1"/>
</dbReference>
<sequence>MQYRFGRFRLSPPAREFWRDDVLEPLPRLPFDCLAYLIENRERAVGRDELVAAVWGRVDIPDAHVSQLILRLRRLLGDDGQAQQMVRTVPGFGYRWVVAVEVVSDPAPLPAAAETVDAGEAAAEVPVAPPVAASESTPASPADEADLAPAAAAPVPSPRLRRWLRTGRVPMGIAAALALVAAGLWLPRGPTQVAPADHGSDVRVREVLMVLPFDVDAPRESGWVRLGAMDLVAERLRSAGLPVLPSDSAMAVLRGLAPDAGAPSLDRLDPRLGVGTMVQGNATRSPRGWDVVLAGTLADGRQLRVQANDTDAIAAARRAADLFLRDGFGKAVPAGESTNPEDDALLGRLSETHAAMLAGSLEQARAVLDALPASQATDPRAQIQRARLDLLGGRLEEARRELDAALDGGALDADSALYGSALSVRAKLHYRGRRFVEAERDYGKAIGVLQTAGSPDELGNALAGRAIARTVLRQLDAAAADLGQARIQLQQAGDRPGLAQVDMYFGVIEGERGRFEAAVPYLAKAADTFDAFGVVERTVASLHALLDAQMELLQWSDALATSDRQWALRERVGDPTLALLVTTRRGRVLLGLGRHREALQLASQAQSLSDGLGEQSLRYLYDFQTELAWSLGQWKAAVDAADRALAAWPQEPTARRRAYLVLLRQRALLADGRADPAQIEPPLQLADSHPAHAMLELARAEWAAHRRDETEARQRYEKALGLVTEEGGPSRLVAVAVSYADWLLGGGRLEQASALAGRTSVYAAHDYDSALMQVAVLHRYERRDLWKEALQQARRLAGERSIPAALMLESSARTASAAR</sequence>
<evidence type="ECO:0000256" key="2">
    <source>
        <dbReference type="PROSITE-ProRule" id="PRU01091"/>
    </source>
</evidence>
<evidence type="ECO:0000256" key="3">
    <source>
        <dbReference type="SAM" id="MobiDB-lite"/>
    </source>
</evidence>
<feature type="DNA-binding region" description="OmpR/PhoB-type" evidence="2">
    <location>
        <begin position="1"/>
        <end position="98"/>
    </location>
</feature>